<evidence type="ECO:0000256" key="5">
    <source>
        <dbReference type="ARBA" id="ARBA00022844"/>
    </source>
</evidence>
<evidence type="ECO:0000256" key="1">
    <source>
        <dbReference type="ARBA" id="ARBA00004328"/>
    </source>
</evidence>
<evidence type="ECO:0000256" key="3">
    <source>
        <dbReference type="ARBA" id="ARBA00022431"/>
    </source>
</evidence>
<evidence type="ECO:0000313" key="6">
    <source>
        <dbReference type="EMBL" id="DAF96497.1"/>
    </source>
</evidence>
<dbReference type="GO" id="GO:0005198">
    <property type="term" value="F:structural molecule activity"/>
    <property type="evidence" value="ECO:0007669"/>
    <property type="project" value="InterPro"/>
</dbReference>
<dbReference type="Gene3D" id="2.60.169.10">
    <property type="entry name" value="Microviridae F protein"/>
    <property type="match status" value="1"/>
</dbReference>
<dbReference type="Pfam" id="PF02305">
    <property type="entry name" value="Phage_F"/>
    <property type="match status" value="2"/>
</dbReference>
<dbReference type="EMBL" id="BK016116">
    <property type="protein sequence ID" value="DAF96497.1"/>
    <property type="molecule type" value="Genomic_DNA"/>
</dbReference>
<protein>
    <submittedName>
        <fullName evidence="6">Major capsid protein</fullName>
    </submittedName>
</protein>
<evidence type="ECO:0000256" key="2">
    <source>
        <dbReference type="ARBA" id="ARBA00009963"/>
    </source>
</evidence>
<keyword evidence="3" id="KW-1140">T=1 icosahedral capsid protein</keyword>
<dbReference type="InterPro" id="IPR016184">
    <property type="entry name" value="Capsid/spike_ssDNA_virus"/>
</dbReference>
<comment type="subcellular location">
    <subcellularLocation>
        <location evidence="1">Virion</location>
    </subcellularLocation>
</comment>
<sequence length="684" mass="76114">MANKVLGMHRLKNKVNRNAFDLSHRHMFTAQVGELLPVFTQWVNPNETFKIGYNGKTRTAALNTDAFTRIRENIQYYFVPFQSLWKYFEQQVNNLTTGDAGQNISKFADSSTEASKVSTSLPYISYRDLGFWLSLIVTHALNACGSYFVDNPDSNNRSALGFKEFCDSSSDFSDVFVCDGYRYCRAAKLLMALGYGNFDTVIQYDVYALAERYVADGNSWNTGVFSLSDYYVRFDASESNIVNSPNLSILPLLAYHKICNDHYRNEKWQPFEPWTCNIDYLRPTDNMNAKTFIDSASFTRLMTTIIDLENSNLPIDYFTSVLPRAQYGEESAVPIGLDNTDATYIVKDSADSSKGVIFGSSSHTPNDTLLKADEDPTPVDGSYVSWVRSSSTGDVLLGFKGKLSAAGSSLKISALRSATALQKYKEIQNSNDPDFANQVLAHFGIKPKVDARTSIFIGGDDKTLSINPQVNTNFLDGGQPDIKAIGVGDLSAGCKFTASTYGMIIGIYRAVPQLDYAHVGIDRNLFKTDATDFPIPELDSIGMQTQYRCELSAPLIGTCPKVVPLASSKPYALDMTVTYGYAPRYAELKSARDYFEGGFCGTYKSWVTGYDQSFLSRWRRNLGSLSLANYGSIDDLFKCRPSLLYPIFVNQWSGTVNDDKLLIGSVNTCVAVRPFSMYGLPYSK</sequence>
<dbReference type="InterPro" id="IPR003514">
    <property type="entry name" value="Microviridae_protein_F"/>
</dbReference>
<comment type="similarity">
    <text evidence="2">Belongs to the microviridae F protein family.</text>
</comment>
<evidence type="ECO:0000256" key="4">
    <source>
        <dbReference type="ARBA" id="ARBA00022561"/>
    </source>
</evidence>
<dbReference type="SUPFAM" id="SSF88645">
    <property type="entry name" value="ssDNA viruses"/>
    <property type="match status" value="1"/>
</dbReference>
<organism evidence="6">
    <name type="scientific">Microviridae sp. ctMjH1</name>
    <dbReference type="NCBI Taxonomy" id="2824994"/>
    <lineage>
        <taxon>Viruses</taxon>
        <taxon>Monodnaviria</taxon>
        <taxon>Sangervirae</taxon>
        <taxon>Phixviricota</taxon>
        <taxon>Malgrandaviricetes</taxon>
        <taxon>Petitvirales</taxon>
        <taxon>Microviridae</taxon>
    </lineage>
</organism>
<name>A0A8S5UPS3_9VIRU</name>
<keyword evidence="4" id="KW-0167">Capsid protein</keyword>
<keyword evidence="5" id="KW-0946">Virion</keyword>
<reference evidence="6" key="1">
    <citation type="journal article" date="2021" name="Proc. Natl. Acad. Sci. U.S.A.">
        <title>A Catalog of Tens of Thousands of Viruses from Human Metagenomes Reveals Hidden Associations with Chronic Diseases.</title>
        <authorList>
            <person name="Tisza M.J."/>
            <person name="Buck C.B."/>
        </authorList>
    </citation>
    <scope>NUCLEOTIDE SEQUENCE</scope>
    <source>
        <strain evidence="6">CtMjH1</strain>
    </source>
</reference>
<proteinExistence type="inferred from homology"/>
<dbReference type="InterPro" id="IPR037002">
    <property type="entry name" value="Microviridae_protein_F_sf"/>
</dbReference>
<accession>A0A8S5UPS3</accession>
<dbReference type="GO" id="GO:0039615">
    <property type="term" value="C:T=1 icosahedral viral capsid"/>
    <property type="evidence" value="ECO:0007669"/>
    <property type="project" value="UniProtKB-KW"/>
</dbReference>